<dbReference type="OrthoDB" id="10260455at2759"/>
<dbReference type="Pfam" id="PF24548">
    <property type="entry name" value="EF_EFCAB10_C"/>
    <property type="match status" value="1"/>
</dbReference>
<dbReference type="CDD" id="cd22976">
    <property type="entry name" value="DD_EFCAB10"/>
    <property type="match status" value="1"/>
</dbReference>
<dbReference type="AlphaFoldDB" id="A0A8S4NQ83"/>
<dbReference type="GO" id="GO:0005509">
    <property type="term" value="F:calcium ion binding"/>
    <property type="evidence" value="ECO:0007669"/>
    <property type="project" value="InterPro"/>
</dbReference>
<dbReference type="PANTHER" id="PTHR21847">
    <property type="entry name" value="EF-HAND CALCIUM-BINDING DOMAIN-CONTAINING PROTEIN 10"/>
    <property type="match status" value="1"/>
</dbReference>
<dbReference type="InterPro" id="IPR056587">
    <property type="entry name" value="EF_EFCAB10_C"/>
</dbReference>
<evidence type="ECO:0000313" key="3">
    <source>
        <dbReference type="Proteomes" id="UP000749559"/>
    </source>
</evidence>
<dbReference type="InterPro" id="IPR049760">
    <property type="entry name" value="DD_EFCAB10"/>
</dbReference>
<reference evidence="2" key="1">
    <citation type="submission" date="2022-03" db="EMBL/GenBank/DDBJ databases">
        <authorList>
            <person name="Martin C."/>
        </authorList>
    </citation>
    <scope>NUCLEOTIDE SEQUENCE</scope>
</reference>
<dbReference type="InterPro" id="IPR039879">
    <property type="entry name" value="EFC10"/>
</dbReference>
<evidence type="ECO:0000259" key="1">
    <source>
        <dbReference type="PROSITE" id="PS50222"/>
    </source>
</evidence>
<feature type="domain" description="EF-hand" evidence="1">
    <location>
        <begin position="68"/>
        <end position="103"/>
    </location>
</feature>
<dbReference type="InterPro" id="IPR011992">
    <property type="entry name" value="EF-hand-dom_pair"/>
</dbReference>
<keyword evidence="3" id="KW-1185">Reference proteome</keyword>
<evidence type="ECO:0000313" key="2">
    <source>
        <dbReference type="EMBL" id="CAH1782522.1"/>
    </source>
</evidence>
<comment type="caution">
    <text evidence="2">The sequence shown here is derived from an EMBL/GenBank/DDBJ whole genome shotgun (WGS) entry which is preliminary data.</text>
</comment>
<gene>
    <name evidence="2" type="ORF">OFUS_LOCUS8962</name>
</gene>
<dbReference type="SUPFAM" id="SSF47391">
    <property type="entry name" value="Dimerization-anchoring domain of cAMP-dependent PK regulatory subunit"/>
    <property type="match status" value="1"/>
</dbReference>
<protein>
    <recommendedName>
        <fullName evidence="1">EF-hand domain-containing protein</fullName>
    </recommendedName>
</protein>
<dbReference type="InterPro" id="IPR002048">
    <property type="entry name" value="EF_hand_dom"/>
</dbReference>
<accession>A0A8S4NQ83</accession>
<dbReference type="Gene3D" id="1.20.890.10">
    <property type="entry name" value="cAMP-dependent protein kinase regulatory subunit, dimerization-anchoring domain"/>
    <property type="match status" value="1"/>
</dbReference>
<dbReference type="EMBL" id="CAIIXF020000005">
    <property type="protein sequence ID" value="CAH1782522.1"/>
    <property type="molecule type" value="Genomic_DNA"/>
</dbReference>
<dbReference type="SUPFAM" id="SSF47473">
    <property type="entry name" value="EF-hand"/>
    <property type="match status" value="1"/>
</dbReference>
<dbReference type="Proteomes" id="UP000749559">
    <property type="component" value="Unassembled WGS sequence"/>
</dbReference>
<name>A0A8S4NQ83_OWEFU</name>
<dbReference type="PANTHER" id="PTHR21847:SF1">
    <property type="entry name" value="EF-HAND CALCIUM-BINDING DOMAIN-CONTAINING PROTEIN 10"/>
    <property type="match status" value="1"/>
</dbReference>
<proteinExistence type="predicted"/>
<organism evidence="2 3">
    <name type="scientific">Owenia fusiformis</name>
    <name type="common">Polychaete worm</name>
    <dbReference type="NCBI Taxonomy" id="6347"/>
    <lineage>
        <taxon>Eukaryota</taxon>
        <taxon>Metazoa</taxon>
        <taxon>Spiralia</taxon>
        <taxon>Lophotrochozoa</taxon>
        <taxon>Annelida</taxon>
        <taxon>Polychaeta</taxon>
        <taxon>Sedentaria</taxon>
        <taxon>Canalipalpata</taxon>
        <taxon>Sabellida</taxon>
        <taxon>Oweniida</taxon>
        <taxon>Oweniidae</taxon>
        <taxon>Owenia</taxon>
    </lineage>
</organism>
<sequence length="142" mass="16269">MAGGDSNNWPRKRESEEYLEKHRILELFNNLTSQLIYSRPENPKEFTIDLLEKLKKSRMTHLDFPSIFDESNVRSVFGMLDPTGRGYITLSQYKEALTTLGVENFDMNPAGGEYDKITMETFVREAKSGIAKASATFYENKA</sequence>
<dbReference type="PROSITE" id="PS50222">
    <property type="entry name" value="EF_HAND_2"/>
    <property type="match status" value="1"/>
</dbReference>